<name>A0A4Y2IDK9_ARAVE</name>
<dbReference type="Proteomes" id="UP000499080">
    <property type="component" value="Unassembled WGS sequence"/>
</dbReference>
<comment type="caution">
    <text evidence="2">The sequence shown here is derived from an EMBL/GenBank/DDBJ whole genome shotgun (WGS) entry which is preliminary data.</text>
</comment>
<feature type="region of interest" description="Disordered" evidence="1">
    <location>
        <begin position="153"/>
        <end position="177"/>
    </location>
</feature>
<keyword evidence="3" id="KW-1185">Reference proteome</keyword>
<protein>
    <submittedName>
        <fullName evidence="2">Uncharacterized protein</fullName>
    </submittedName>
</protein>
<reference evidence="2 3" key="1">
    <citation type="journal article" date="2019" name="Sci. Rep.">
        <title>Orb-weaving spider Araneus ventricosus genome elucidates the spidroin gene catalogue.</title>
        <authorList>
            <person name="Kono N."/>
            <person name="Nakamura H."/>
            <person name="Ohtoshi R."/>
            <person name="Moran D.A.P."/>
            <person name="Shinohara A."/>
            <person name="Yoshida Y."/>
            <person name="Fujiwara M."/>
            <person name="Mori M."/>
            <person name="Tomita M."/>
            <person name="Arakawa K."/>
        </authorList>
    </citation>
    <scope>NUCLEOTIDE SEQUENCE [LARGE SCALE GENOMIC DNA]</scope>
</reference>
<evidence type="ECO:0000256" key="1">
    <source>
        <dbReference type="SAM" id="MobiDB-lite"/>
    </source>
</evidence>
<sequence>MNAGSIPGLDEFEVFSQSNRTTPEKFLEKQHFPSNNDGQRDICRRLVPLSGGGFFRTEIVLMRREREEASLIVVQLETYSLKFPYSEAKVYPINGFQFLHKVDENNNFPALQFMSPLGTKRQSAFREGRVISALMNDPSAETPGMMECPKGVVRSHRTDNGQTSPELPLPLQKGKCV</sequence>
<organism evidence="2 3">
    <name type="scientific">Araneus ventricosus</name>
    <name type="common">Orbweaver spider</name>
    <name type="synonym">Epeira ventricosa</name>
    <dbReference type="NCBI Taxonomy" id="182803"/>
    <lineage>
        <taxon>Eukaryota</taxon>
        <taxon>Metazoa</taxon>
        <taxon>Ecdysozoa</taxon>
        <taxon>Arthropoda</taxon>
        <taxon>Chelicerata</taxon>
        <taxon>Arachnida</taxon>
        <taxon>Araneae</taxon>
        <taxon>Araneomorphae</taxon>
        <taxon>Entelegynae</taxon>
        <taxon>Araneoidea</taxon>
        <taxon>Araneidae</taxon>
        <taxon>Araneus</taxon>
    </lineage>
</organism>
<proteinExistence type="predicted"/>
<accession>A0A4Y2IDK9</accession>
<dbReference type="EMBL" id="BGPR01002536">
    <property type="protein sequence ID" value="GBM75116.1"/>
    <property type="molecule type" value="Genomic_DNA"/>
</dbReference>
<dbReference type="AlphaFoldDB" id="A0A4Y2IDK9"/>
<evidence type="ECO:0000313" key="3">
    <source>
        <dbReference type="Proteomes" id="UP000499080"/>
    </source>
</evidence>
<evidence type="ECO:0000313" key="2">
    <source>
        <dbReference type="EMBL" id="GBM75116.1"/>
    </source>
</evidence>
<gene>
    <name evidence="2" type="ORF">AVEN_74199_1</name>
</gene>